<dbReference type="AlphaFoldDB" id="A0A2S8FKY9"/>
<keyword evidence="2" id="KW-0472">Membrane</keyword>
<dbReference type="OrthoDB" id="285651at2"/>
<keyword evidence="2" id="KW-1133">Transmembrane helix</keyword>
<evidence type="ECO:0000256" key="1">
    <source>
        <dbReference type="SAM" id="MobiDB-lite"/>
    </source>
</evidence>
<protein>
    <submittedName>
        <fullName evidence="5">Uncharacterized protein</fullName>
    </submittedName>
</protein>
<dbReference type="InterPro" id="IPR052173">
    <property type="entry name" value="Beta-lactam_resp_regulator"/>
</dbReference>
<dbReference type="InterPro" id="IPR008756">
    <property type="entry name" value="Peptidase_M56"/>
</dbReference>
<feature type="region of interest" description="Disordered" evidence="1">
    <location>
        <begin position="67"/>
        <end position="88"/>
    </location>
</feature>
<keyword evidence="2" id="KW-0812">Transmembrane</keyword>
<dbReference type="CDD" id="cd07341">
    <property type="entry name" value="M56_BlaR1_MecR1_like"/>
    <property type="match status" value="1"/>
</dbReference>
<accession>A0A2S8FKY9</accession>
<name>A0A2S8FKY9_9BACT</name>
<organism evidence="5 6">
    <name type="scientific">Blastopirellula marina</name>
    <dbReference type="NCBI Taxonomy" id="124"/>
    <lineage>
        <taxon>Bacteria</taxon>
        <taxon>Pseudomonadati</taxon>
        <taxon>Planctomycetota</taxon>
        <taxon>Planctomycetia</taxon>
        <taxon>Pirellulales</taxon>
        <taxon>Pirellulaceae</taxon>
        <taxon>Blastopirellula</taxon>
    </lineage>
</organism>
<comment type="caution">
    <text evidence="5">The sequence shown here is derived from an EMBL/GenBank/DDBJ whole genome shotgun (WGS) entry which is preliminary data.</text>
</comment>
<feature type="domain" description="Peptidase M56" evidence="3">
    <location>
        <begin position="131"/>
        <end position="318"/>
    </location>
</feature>
<dbReference type="InterPro" id="IPR011453">
    <property type="entry name" value="DUF1559"/>
</dbReference>
<feature type="transmembrane region" description="Helical" evidence="2">
    <location>
        <begin position="41"/>
        <end position="65"/>
    </location>
</feature>
<dbReference type="RefSeq" id="WP_105331833.1">
    <property type="nucleotide sequence ID" value="NZ_PUHY01000012.1"/>
</dbReference>
<feature type="compositionally biased region" description="Polar residues" evidence="1">
    <location>
        <begin position="378"/>
        <end position="389"/>
    </location>
</feature>
<dbReference type="Pfam" id="PF05569">
    <property type="entry name" value="Peptidase_M56"/>
    <property type="match status" value="1"/>
</dbReference>
<evidence type="ECO:0000259" key="4">
    <source>
        <dbReference type="Pfam" id="PF07596"/>
    </source>
</evidence>
<gene>
    <name evidence="5" type="ORF">C5Y83_21805</name>
</gene>
<dbReference type="PANTHER" id="PTHR34978:SF3">
    <property type="entry name" value="SLR0241 PROTEIN"/>
    <property type="match status" value="1"/>
</dbReference>
<evidence type="ECO:0000313" key="5">
    <source>
        <dbReference type="EMBL" id="PQO32821.1"/>
    </source>
</evidence>
<evidence type="ECO:0000256" key="2">
    <source>
        <dbReference type="SAM" id="Phobius"/>
    </source>
</evidence>
<feature type="transmembrane region" description="Helical" evidence="2">
    <location>
        <begin position="6"/>
        <end position="29"/>
    </location>
</feature>
<dbReference type="PANTHER" id="PTHR34978">
    <property type="entry name" value="POSSIBLE SENSOR-TRANSDUCER PROTEIN BLAR"/>
    <property type="match status" value="1"/>
</dbReference>
<dbReference type="EMBL" id="PUHY01000012">
    <property type="protein sequence ID" value="PQO32821.1"/>
    <property type="molecule type" value="Genomic_DNA"/>
</dbReference>
<feature type="region of interest" description="Disordered" evidence="1">
    <location>
        <begin position="377"/>
        <end position="402"/>
    </location>
</feature>
<reference evidence="5 6" key="1">
    <citation type="submission" date="2018-02" db="EMBL/GenBank/DDBJ databases">
        <title>Comparative genomes isolates from brazilian mangrove.</title>
        <authorList>
            <person name="Araujo J.E."/>
            <person name="Taketani R.G."/>
            <person name="Silva M.C.P."/>
            <person name="Loureco M.V."/>
            <person name="Andreote F.D."/>
        </authorList>
    </citation>
    <scope>NUCLEOTIDE SEQUENCE [LARGE SCALE GENOMIC DNA]</scope>
    <source>
        <strain evidence="5 6">Hex-1 MGV</strain>
    </source>
</reference>
<evidence type="ECO:0000259" key="3">
    <source>
        <dbReference type="Pfam" id="PF05569"/>
    </source>
</evidence>
<dbReference type="Pfam" id="PF07596">
    <property type="entry name" value="SBP_bac_10"/>
    <property type="match status" value="1"/>
</dbReference>
<sequence>MFAQISLWLLWIVLQCSMVGIIAILLMLPLSRSMPDTRGRLAMAGLAAMGIVLLAGIIPGSGWMAQMSDEPPQARSMDVDETLSHSTGSAVPPDAALVTNAPSPNAQPLSEQWQQLTAWFVPAETQSPLEVTADNRQPVRSSSPWMLWFAGILGIAQLLAICRIVGGLWALKLLERRSRPCIDADMQQRMLRLGSQSGVEAPLDLALIDRLQTPAVVGWKRFTILLPNEFEQWSSSQRDAVLAHELAHIKRCDAWWRAVAVLLQALHFYNPLAFALSRRYTLEQELAADKLACEWLGDRESYLQSLASLALRKAPPVPAWSTLAFLPPRSMFLRRLEMLREVPRHFSQATERVLQFGSLTLLIAAAMVVGGLRPLSAQAPNSPSATETEASPPVAATESSDTTLPELVPARFGISVSEVNVARLLKSPKIVAALDTNRNVGDSQTPSLGNTLQQQLTVVPPSQVESVLLTSFGKELILIKAKQPFSFPDSAPMKIFPSEDKTTYFMLITPKILARSTPDVLDQLSQFLSQPPTERQSLATLLPPTDSVMRTTLNWQAIKSQVLESREFVQSPYVSMVRPIAETSQIWRMTVDAGESGTPLTMKITGSFPSADDATTAEETMKAGKILLKNMAVGIKGQLQAADQKQVFDLGIALLDAAQVKTDDKDVVVTSTLDRSLDEMVTVFAPAIIASRMAAERMNDTNRLKQIMLAMHNYHDMYGHLPMSVMIDPDSGVPHSWRVELLPLIGEEELYKMYRMDEPWDSEANRKVLERMPAIYGNAGSPGGNSTCFFSIVGKNTALAPFSDGDEGSREKDVELPSGNVKVRQPRAAGDAPTFASFTDGLSNTVMIIQTKKAVPWTKPEDIPLAEAAAAKLGGFHPGGFLMGISDGAVRFVTNTVDPQVWQRLIIRNDGEPVNLN</sequence>
<feature type="transmembrane region" description="Helical" evidence="2">
    <location>
        <begin position="145"/>
        <end position="171"/>
    </location>
</feature>
<dbReference type="Proteomes" id="UP000238322">
    <property type="component" value="Unassembled WGS sequence"/>
</dbReference>
<feature type="domain" description="DUF1559" evidence="4">
    <location>
        <begin position="692"/>
        <end position="854"/>
    </location>
</feature>
<proteinExistence type="predicted"/>
<evidence type="ECO:0000313" key="6">
    <source>
        <dbReference type="Proteomes" id="UP000238322"/>
    </source>
</evidence>